<evidence type="ECO:0000313" key="2">
    <source>
        <dbReference type="EMBL" id="GAA4844961.1"/>
    </source>
</evidence>
<evidence type="ECO:0000256" key="1">
    <source>
        <dbReference type="SAM" id="MobiDB-lite"/>
    </source>
</evidence>
<feature type="compositionally biased region" description="Basic and acidic residues" evidence="1">
    <location>
        <begin position="57"/>
        <end position="69"/>
    </location>
</feature>
<proteinExistence type="predicted"/>
<feature type="region of interest" description="Disordered" evidence="1">
    <location>
        <begin position="1"/>
        <end position="32"/>
    </location>
</feature>
<evidence type="ECO:0008006" key="4">
    <source>
        <dbReference type="Google" id="ProtNLM"/>
    </source>
</evidence>
<reference evidence="3" key="1">
    <citation type="journal article" date="2019" name="Int. J. Syst. Evol. Microbiol.">
        <title>The Global Catalogue of Microorganisms (GCM) 10K type strain sequencing project: providing services to taxonomists for standard genome sequencing and annotation.</title>
        <authorList>
            <consortium name="The Broad Institute Genomics Platform"/>
            <consortium name="The Broad Institute Genome Sequencing Center for Infectious Disease"/>
            <person name="Wu L."/>
            <person name="Ma J."/>
        </authorList>
    </citation>
    <scope>NUCLEOTIDE SEQUENCE [LARGE SCALE GENOMIC DNA]</scope>
    <source>
        <strain evidence="3">JCM 13006</strain>
    </source>
</reference>
<gene>
    <name evidence="2" type="ORF">GCM10023235_21730</name>
</gene>
<accession>A0ABP9DKE6</accession>
<comment type="caution">
    <text evidence="2">The sequence shown here is derived from an EMBL/GenBank/DDBJ whole genome shotgun (WGS) entry which is preliminary data.</text>
</comment>
<feature type="compositionally biased region" description="Low complexity" evidence="1">
    <location>
        <begin position="19"/>
        <end position="32"/>
    </location>
</feature>
<feature type="region of interest" description="Disordered" evidence="1">
    <location>
        <begin position="47"/>
        <end position="69"/>
    </location>
</feature>
<protein>
    <recommendedName>
        <fullName evidence="4">Secreted protein</fullName>
    </recommendedName>
</protein>
<organism evidence="2 3">
    <name type="scientific">Kitasatospora terrestris</name>
    <dbReference type="NCBI Taxonomy" id="258051"/>
    <lineage>
        <taxon>Bacteria</taxon>
        <taxon>Bacillati</taxon>
        <taxon>Actinomycetota</taxon>
        <taxon>Actinomycetes</taxon>
        <taxon>Kitasatosporales</taxon>
        <taxon>Streptomycetaceae</taxon>
        <taxon>Kitasatospora</taxon>
    </lineage>
</organism>
<evidence type="ECO:0000313" key="3">
    <source>
        <dbReference type="Proteomes" id="UP001501752"/>
    </source>
</evidence>
<sequence>MIRTAVTAVSPLDVSGTVAGTSSRATAPTAATPHRTTALFRTVTQYRGHRRPVRIRPLPDGRGSRRSEG</sequence>
<dbReference type="Proteomes" id="UP001501752">
    <property type="component" value="Unassembled WGS sequence"/>
</dbReference>
<keyword evidence="3" id="KW-1185">Reference proteome</keyword>
<dbReference type="EMBL" id="BAABIS010000001">
    <property type="protein sequence ID" value="GAA4844961.1"/>
    <property type="molecule type" value="Genomic_DNA"/>
</dbReference>
<name>A0ABP9DKE6_9ACTN</name>